<proteinExistence type="predicted"/>
<feature type="region of interest" description="Disordered" evidence="1">
    <location>
        <begin position="1"/>
        <end position="22"/>
    </location>
</feature>
<dbReference type="InterPro" id="IPR025730">
    <property type="entry name" value="Biofilm_BssS"/>
</dbReference>
<accession>A0A6S7ELU9</accession>
<organism evidence="2 3">
    <name type="scientific">Achromobacter pulmonis</name>
    <dbReference type="NCBI Taxonomy" id="1389932"/>
    <lineage>
        <taxon>Bacteria</taxon>
        <taxon>Pseudomonadati</taxon>
        <taxon>Pseudomonadota</taxon>
        <taxon>Betaproteobacteria</taxon>
        <taxon>Burkholderiales</taxon>
        <taxon>Alcaligenaceae</taxon>
        <taxon>Achromobacter</taxon>
    </lineage>
</organism>
<keyword evidence="3" id="KW-1185">Reference proteome</keyword>
<name>A0A6S7ELU9_9BURK</name>
<evidence type="ECO:0000313" key="3">
    <source>
        <dbReference type="Proteomes" id="UP000494203"/>
    </source>
</evidence>
<gene>
    <name evidence="2" type="ORF">LMG26788_05162</name>
</gene>
<protein>
    <submittedName>
        <fullName evidence="2">Uncharacterized protein</fullName>
    </submittedName>
</protein>
<sequence>MHKIKRAGHLPATHRGWSKVQDRDFKAGEAVSPVTGWAMMPLVEHDSLLLRLDFLTESSSADPSRSGRGRVYAVTSEQLQLLLDSLQTQLDKLQPVPASPSH</sequence>
<reference evidence="2 3" key="1">
    <citation type="submission" date="2020-04" db="EMBL/GenBank/DDBJ databases">
        <authorList>
            <person name="De Canck E."/>
        </authorList>
    </citation>
    <scope>NUCLEOTIDE SEQUENCE [LARGE SCALE GENOMIC DNA]</scope>
    <source>
        <strain evidence="2 3">LMG 26788</strain>
    </source>
</reference>
<dbReference type="Pfam" id="PF13991">
    <property type="entry name" value="BssS"/>
    <property type="match status" value="1"/>
</dbReference>
<dbReference type="EMBL" id="CADIKZ010000023">
    <property type="protein sequence ID" value="CAB3917767.1"/>
    <property type="molecule type" value="Genomic_DNA"/>
</dbReference>
<dbReference type="AlphaFoldDB" id="A0A6S7ELU9"/>
<evidence type="ECO:0000256" key="1">
    <source>
        <dbReference type="SAM" id="MobiDB-lite"/>
    </source>
</evidence>
<evidence type="ECO:0000313" key="2">
    <source>
        <dbReference type="EMBL" id="CAB3917767.1"/>
    </source>
</evidence>
<dbReference type="Proteomes" id="UP000494203">
    <property type="component" value="Unassembled WGS sequence"/>
</dbReference>